<evidence type="ECO:0000256" key="3">
    <source>
        <dbReference type="ARBA" id="ARBA00022884"/>
    </source>
</evidence>
<evidence type="ECO:0000256" key="2">
    <source>
        <dbReference type="ARBA" id="ARBA00014070"/>
    </source>
</evidence>
<evidence type="ECO:0000256" key="1">
    <source>
        <dbReference type="ARBA" id="ARBA00002402"/>
    </source>
</evidence>
<organism evidence="4">
    <name type="scientific">CHeRI orbivirus 3-4</name>
    <dbReference type="NCBI Taxonomy" id="2729576"/>
    <lineage>
        <taxon>Viruses</taxon>
        <taxon>Riboviria</taxon>
        <taxon>Orthornavirae</taxon>
        <taxon>Duplornaviricota</taxon>
        <taxon>Resentoviricetes</taxon>
        <taxon>Reovirales</taxon>
        <taxon>Sedoreoviridae</taxon>
        <taxon>Orbivirus</taxon>
    </lineage>
</organism>
<sequence length="441" mass="48455">MEQKREGQTERSGPRFMTRTFLFYSKNDSTFVGKVCKALGMQYLAVKVGGATHIEGVNVPLPRATIIMVGQPCAIKIVERDVTTYFMISETGIETRQGRWGNYKFENVETTSKFCKLQVGNETVEESVRIGKASGVVQPYTEEEMADVDLDLELPGLSLMNLESDQVSEMREQLKAQREQRRTVLGSALKEIGATKGLGRLVGVRPEVSAQLGAVKKLTGRVQGKMEEVPKPQRLLKSPFGPITKMEAKPEQKLDEPARIAEVLRMKSQLQAQLQAPVPPVDTLVELEDKPVLASASDITTLLERMKTPVTEVASGFSPIMKIPATESPVTPFKPKKMEASPSIMQSPIQGFKLNDEYLTLADSVHKECLSSDIGPAEMSLPLKLGSFEKCITTYSFPRGGLLPIFNVNLTSCEYAFAGFEAVNKAMIVSSGGSLVILPIY</sequence>
<dbReference type="EMBL" id="MT341507">
    <property type="protein sequence ID" value="QJD38997.1"/>
    <property type="molecule type" value="Genomic_RNA"/>
</dbReference>
<comment type="function">
    <text evidence="1">Single-stranded RNA-binding protein.</text>
</comment>
<dbReference type="InterPro" id="IPR007602">
    <property type="entry name" value="BTV_NS2"/>
</dbReference>
<accession>A0A6M3SLL9</accession>
<proteinExistence type="predicted"/>
<dbReference type="Pfam" id="PF04514">
    <property type="entry name" value="BTV_NS2"/>
    <property type="match status" value="1"/>
</dbReference>
<dbReference type="SUPFAM" id="SSF110132">
    <property type="entry name" value="BTV NS2-like ssRNA-binding domain"/>
    <property type="match status" value="1"/>
</dbReference>
<keyword evidence="3" id="KW-0694">RNA-binding</keyword>
<reference evidence="4" key="1">
    <citation type="submission" date="2020-04" db="EMBL/GenBank/DDBJ databases">
        <title>Genome Sequencing of CHeRI orbivirus 3.4 Isolated from a Dead White-tailed Deer (Odocoileus virginianus) in Florida, USA.</title>
        <authorList>
            <person name="Rodrigues T.C.S."/>
            <person name="Lednicky J.A."/>
            <person name="Loeb J.C."/>
            <person name="Campos Krauer J.M."/>
            <person name="Wisely S.M.M."/>
            <person name="Subramaniam K."/>
            <person name="Waltzek T.B."/>
        </authorList>
    </citation>
    <scope>NUCLEOTIDE SEQUENCE</scope>
    <source>
        <strain evidence="4">OV895</strain>
    </source>
</reference>
<dbReference type="InterPro" id="IPR037194">
    <property type="entry name" value="NS2_N"/>
</dbReference>
<protein>
    <recommendedName>
        <fullName evidence="2">Non-structural protein NS2</fullName>
    </recommendedName>
</protein>
<name>A0A6M3SLL9_9REOV</name>
<dbReference type="GO" id="GO:0003723">
    <property type="term" value="F:RNA binding"/>
    <property type="evidence" value="ECO:0007669"/>
    <property type="project" value="UniProtKB-KW"/>
</dbReference>
<evidence type="ECO:0000313" key="4">
    <source>
        <dbReference type="EMBL" id="QJD38997.1"/>
    </source>
</evidence>
<gene>
    <name evidence="4" type="primary">NS2</name>
</gene>